<evidence type="ECO:0000259" key="2">
    <source>
        <dbReference type="Pfam" id="PF10411"/>
    </source>
</evidence>
<reference evidence="3 4" key="1">
    <citation type="submission" date="2021-06" db="EMBL/GenBank/DDBJ databases">
        <title>Gemonas diversity in paddy soil.</title>
        <authorList>
            <person name="Liu G."/>
        </authorList>
    </citation>
    <scope>NUCLEOTIDE SEQUENCE [LARGE SCALE GENOMIC DNA]</scope>
    <source>
        <strain evidence="3 4">RG29</strain>
    </source>
</reference>
<evidence type="ECO:0000313" key="4">
    <source>
        <dbReference type="Proteomes" id="UP000683493"/>
    </source>
</evidence>
<feature type="signal peptide" evidence="1">
    <location>
        <begin position="1"/>
        <end position="19"/>
    </location>
</feature>
<organism evidence="3 4">
    <name type="scientific">Geomonas diazotrophica</name>
    <dbReference type="NCBI Taxonomy" id="2843197"/>
    <lineage>
        <taxon>Bacteria</taxon>
        <taxon>Pseudomonadati</taxon>
        <taxon>Thermodesulfobacteriota</taxon>
        <taxon>Desulfuromonadia</taxon>
        <taxon>Geobacterales</taxon>
        <taxon>Geobacteraceae</taxon>
        <taxon>Geomonas</taxon>
    </lineage>
</organism>
<feature type="domain" description="Disulphide bond isomerase DsbC/G N-terminal" evidence="2">
    <location>
        <begin position="20"/>
        <end position="90"/>
    </location>
</feature>
<dbReference type="EMBL" id="CP076724">
    <property type="protein sequence ID" value="QWV96030.1"/>
    <property type="molecule type" value="Genomic_DNA"/>
</dbReference>
<keyword evidence="1" id="KW-0732">Signal</keyword>
<gene>
    <name evidence="3" type="ORF">KP005_11610</name>
</gene>
<accession>A0ABX8JKN8</accession>
<name>A0ABX8JKN8_9BACT</name>
<feature type="chain" id="PRO_5045266079" description="Disulphide bond isomerase DsbC/G N-terminal domain-containing protein" evidence="1">
    <location>
        <begin position="20"/>
        <end position="100"/>
    </location>
</feature>
<keyword evidence="4" id="KW-1185">Reference proteome</keyword>
<evidence type="ECO:0000313" key="3">
    <source>
        <dbReference type="EMBL" id="QWV96030.1"/>
    </source>
</evidence>
<dbReference type="InterPro" id="IPR018950">
    <property type="entry name" value="DiS-bond_isomerase_DsbC/G_N"/>
</dbReference>
<proteinExistence type="predicted"/>
<protein>
    <recommendedName>
        <fullName evidence="2">Disulphide bond isomerase DsbC/G N-terminal domain-containing protein</fullName>
    </recommendedName>
</protein>
<dbReference type="PROSITE" id="PS51257">
    <property type="entry name" value="PROKAR_LIPOPROTEIN"/>
    <property type="match status" value="1"/>
</dbReference>
<sequence length="100" mass="11381">MLKKLLVLCFITMTLTACSKAPAKEQVQETIKKFVPMDFEVLQISEKPYAGLYEVVIGIRKEPVVFYVDKNCQYLFSGSMMSAETKANLTVETQKKFMAK</sequence>
<dbReference type="Proteomes" id="UP000683493">
    <property type="component" value="Chromosome"/>
</dbReference>
<evidence type="ECO:0000256" key="1">
    <source>
        <dbReference type="SAM" id="SignalP"/>
    </source>
</evidence>
<dbReference type="Pfam" id="PF10411">
    <property type="entry name" value="DsbC_N"/>
    <property type="match status" value="1"/>
</dbReference>